<sequence length="57" mass="6201">MSLLDGSQRSCNLVEPSLSGKERSAEPGVCYTIQNQGTRRVLSYLIEPIKPSSAVAY</sequence>
<name>A0A9Q0UBU0_SALPP</name>
<feature type="region of interest" description="Disordered" evidence="1">
    <location>
        <begin position="1"/>
        <end position="25"/>
    </location>
</feature>
<gene>
    <name evidence="2" type="ORF">OIU79_005116</name>
</gene>
<feature type="compositionally biased region" description="Polar residues" evidence="1">
    <location>
        <begin position="1"/>
        <end position="11"/>
    </location>
</feature>
<dbReference type="AlphaFoldDB" id="A0A9Q0UBU0"/>
<evidence type="ECO:0000256" key="1">
    <source>
        <dbReference type="SAM" id="MobiDB-lite"/>
    </source>
</evidence>
<accession>A0A9Q0UBU0</accession>
<reference evidence="2" key="2">
    <citation type="journal article" date="2023" name="Int. J. Mol. Sci.">
        <title>De Novo Assembly and Annotation of 11 Diverse Shrub Willow (Salix) Genomes Reveals Novel Gene Organization in Sex-Linked Regions.</title>
        <authorList>
            <person name="Hyden B."/>
            <person name="Feng K."/>
            <person name="Yates T.B."/>
            <person name="Jawdy S."/>
            <person name="Cereghino C."/>
            <person name="Smart L.B."/>
            <person name="Muchero W."/>
        </authorList>
    </citation>
    <scope>NUCLEOTIDE SEQUENCE</scope>
    <source>
        <tissue evidence="2">Shoot tip</tissue>
    </source>
</reference>
<protein>
    <submittedName>
        <fullName evidence="2">Uncharacterized protein</fullName>
    </submittedName>
</protein>
<keyword evidence="3" id="KW-1185">Reference proteome</keyword>
<reference evidence="2" key="1">
    <citation type="submission" date="2022-11" db="EMBL/GenBank/DDBJ databases">
        <authorList>
            <person name="Hyden B.L."/>
            <person name="Feng K."/>
            <person name="Yates T."/>
            <person name="Jawdy S."/>
            <person name="Smart L.B."/>
            <person name="Muchero W."/>
        </authorList>
    </citation>
    <scope>NUCLEOTIDE SEQUENCE</scope>
    <source>
        <tissue evidence="2">Shoot tip</tissue>
    </source>
</reference>
<evidence type="ECO:0000313" key="3">
    <source>
        <dbReference type="Proteomes" id="UP001151532"/>
    </source>
</evidence>
<proteinExistence type="predicted"/>
<evidence type="ECO:0000313" key="2">
    <source>
        <dbReference type="EMBL" id="KAJ6727120.1"/>
    </source>
</evidence>
<dbReference type="Proteomes" id="UP001151532">
    <property type="component" value="Chromosome 8"/>
</dbReference>
<organism evidence="2 3">
    <name type="scientific">Salix purpurea</name>
    <name type="common">Purple osier willow</name>
    <dbReference type="NCBI Taxonomy" id="77065"/>
    <lineage>
        <taxon>Eukaryota</taxon>
        <taxon>Viridiplantae</taxon>
        <taxon>Streptophyta</taxon>
        <taxon>Embryophyta</taxon>
        <taxon>Tracheophyta</taxon>
        <taxon>Spermatophyta</taxon>
        <taxon>Magnoliopsida</taxon>
        <taxon>eudicotyledons</taxon>
        <taxon>Gunneridae</taxon>
        <taxon>Pentapetalae</taxon>
        <taxon>rosids</taxon>
        <taxon>fabids</taxon>
        <taxon>Malpighiales</taxon>
        <taxon>Salicaceae</taxon>
        <taxon>Saliceae</taxon>
        <taxon>Salix</taxon>
    </lineage>
</organism>
<comment type="caution">
    <text evidence="2">The sequence shown here is derived from an EMBL/GenBank/DDBJ whole genome shotgun (WGS) entry which is preliminary data.</text>
</comment>
<dbReference type="EMBL" id="JAPFFK010000013">
    <property type="protein sequence ID" value="KAJ6727120.1"/>
    <property type="molecule type" value="Genomic_DNA"/>
</dbReference>